<feature type="signal peptide" evidence="5">
    <location>
        <begin position="1"/>
        <end position="19"/>
    </location>
</feature>
<feature type="coiled-coil region" evidence="4">
    <location>
        <begin position="41"/>
        <end position="99"/>
    </location>
</feature>
<evidence type="ECO:0000256" key="2">
    <source>
        <dbReference type="ARBA" id="ARBA00022525"/>
    </source>
</evidence>
<dbReference type="GO" id="GO:0005576">
    <property type="term" value="C:extracellular region"/>
    <property type="evidence" value="ECO:0007669"/>
    <property type="project" value="UniProtKB-SubCell"/>
</dbReference>
<comment type="subcellular location">
    <subcellularLocation>
        <location evidence="1">Secreted</location>
    </subcellularLocation>
</comment>
<dbReference type="PANTHER" id="PTHR22923">
    <property type="entry name" value="CEREBELLIN-RELATED"/>
    <property type="match status" value="1"/>
</dbReference>
<feature type="domain" description="C1q" evidence="6">
    <location>
        <begin position="114"/>
        <end position="250"/>
    </location>
</feature>
<evidence type="ECO:0000313" key="8">
    <source>
        <dbReference type="Proteomes" id="UP001460270"/>
    </source>
</evidence>
<dbReference type="Proteomes" id="UP001460270">
    <property type="component" value="Unassembled WGS sequence"/>
</dbReference>
<proteinExistence type="predicted"/>
<dbReference type="AlphaFoldDB" id="A0AAW0MVV5"/>
<dbReference type="PRINTS" id="PR00007">
    <property type="entry name" value="COMPLEMNTC1Q"/>
</dbReference>
<keyword evidence="3 5" id="KW-0732">Signal</keyword>
<evidence type="ECO:0000256" key="5">
    <source>
        <dbReference type="SAM" id="SignalP"/>
    </source>
</evidence>
<keyword evidence="2" id="KW-0964">Secreted</keyword>
<dbReference type="Gene3D" id="2.60.120.40">
    <property type="match status" value="1"/>
</dbReference>
<evidence type="ECO:0000259" key="6">
    <source>
        <dbReference type="PROSITE" id="PS50871"/>
    </source>
</evidence>
<comment type="caution">
    <text evidence="7">The sequence shown here is derived from an EMBL/GenBank/DDBJ whole genome shotgun (WGS) entry which is preliminary data.</text>
</comment>
<dbReference type="PANTHER" id="PTHR22923:SF102">
    <property type="entry name" value="CEREBELLIN 13-RELATED"/>
    <property type="match status" value="1"/>
</dbReference>
<dbReference type="InterPro" id="IPR008983">
    <property type="entry name" value="Tumour_necrosis_fac-like_dom"/>
</dbReference>
<evidence type="ECO:0000313" key="7">
    <source>
        <dbReference type="EMBL" id="KAK7883875.1"/>
    </source>
</evidence>
<feature type="chain" id="PRO_5043732293" description="C1q domain-containing protein" evidence="5">
    <location>
        <begin position="20"/>
        <end position="250"/>
    </location>
</feature>
<dbReference type="EMBL" id="JBBPFD010000020">
    <property type="protein sequence ID" value="KAK7883875.1"/>
    <property type="molecule type" value="Genomic_DNA"/>
</dbReference>
<dbReference type="Pfam" id="PF00386">
    <property type="entry name" value="C1q"/>
    <property type="match status" value="1"/>
</dbReference>
<keyword evidence="4" id="KW-0175">Coiled coil</keyword>
<dbReference type="InterPro" id="IPR001073">
    <property type="entry name" value="C1q_dom"/>
</dbReference>
<sequence>MKAVLSFTLFFLTCSSLSGAETSLNLSENPQPCLSDIHAALRDMSNKLGEYKVRLAELETQNHDQTAKLLEMDKHATEMEQLKKHVQEHGAELKSIKAMSITNENHVADLRKDKAVGQIAFSASLLASGYGFVGPYSTHIPLVFRHLVTNTGNAYNSDTGFFTAPVRGVYHFEVHVGGESHAAGAFLTMNQKHIFGAYEQSPNGVIKSSNGANLLLEVGDVVSVTLWPRTKVFDNEYHHTTFSGHLLFTV</sequence>
<organism evidence="7 8">
    <name type="scientific">Mugilogobius chulae</name>
    <name type="common">yellowstripe goby</name>
    <dbReference type="NCBI Taxonomy" id="88201"/>
    <lineage>
        <taxon>Eukaryota</taxon>
        <taxon>Metazoa</taxon>
        <taxon>Chordata</taxon>
        <taxon>Craniata</taxon>
        <taxon>Vertebrata</taxon>
        <taxon>Euteleostomi</taxon>
        <taxon>Actinopterygii</taxon>
        <taxon>Neopterygii</taxon>
        <taxon>Teleostei</taxon>
        <taxon>Neoteleostei</taxon>
        <taxon>Acanthomorphata</taxon>
        <taxon>Gobiaria</taxon>
        <taxon>Gobiiformes</taxon>
        <taxon>Gobioidei</taxon>
        <taxon>Gobiidae</taxon>
        <taxon>Gobionellinae</taxon>
        <taxon>Mugilogobius</taxon>
    </lineage>
</organism>
<evidence type="ECO:0000256" key="3">
    <source>
        <dbReference type="ARBA" id="ARBA00022729"/>
    </source>
</evidence>
<dbReference type="InterPro" id="IPR050822">
    <property type="entry name" value="Cerebellin_Synaptic_Org"/>
</dbReference>
<reference evidence="8" key="1">
    <citation type="submission" date="2024-04" db="EMBL/GenBank/DDBJ databases">
        <title>Salinicola lusitanus LLJ914,a marine bacterium isolated from the Okinawa Trough.</title>
        <authorList>
            <person name="Li J."/>
        </authorList>
    </citation>
    <scope>NUCLEOTIDE SEQUENCE [LARGE SCALE GENOMIC DNA]</scope>
</reference>
<gene>
    <name evidence="7" type="ORF">WMY93_026998</name>
</gene>
<name>A0AAW0MVV5_9GOBI</name>
<dbReference type="SMART" id="SM00110">
    <property type="entry name" value="C1Q"/>
    <property type="match status" value="1"/>
</dbReference>
<evidence type="ECO:0000256" key="4">
    <source>
        <dbReference type="SAM" id="Coils"/>
    </source>
</evidence>
<protein>
    <recommendedName>
        <fullName evidence="6">C1q domain-containing protein</fullName>
    </recommendedName>
</protein>
<dbReference type="PROSITE" id="PS50871">
    <property type="entry name" value="C1Q"/>
    <property type="match status" value="1"/>
</dbReference>
<accession>A0AAW0MVV5</accession>
<evidence type="ECO:0000256" key="1">
    <source>
        <dbReference type="ARBA" id="ARBA00004613"/>
    </source>
</evidence>
<dbReference type="SUPFAM" id="SSF49842">
    <property type="entry name" value="TNF-like"/>
    <property type="match status" value="1"/>
</dbReference>
<keyword evidence="8" id="KW-1185">Reference proteome</keyword>